<dbReference type="PANTHER" id="PTHR11496:SF102">
    <property type="entry name" value="ALCOHOL DEHYDROGENASE 4"/>
    <property type="match status" value="1"/>
</dbReference>
<evidence type="ECO:0000259" key="4">
    <source>
        <dbReference type="Pfam" id="PF25137"/>
    </source>
</evidence>
<dbReference type="InterPro" id="IPR001670">
    <property type="entry name" value="ADH_Fe/GldA"/>
</dbReference>
<evidence type="ECO:0000256" key="1">
    <source>
        <dbReference type="ARBA" id="ARBA00007358"/>
    </source>
</evidence>
<feature type="domain" description="Alcohol dehydrogenase iron-type/glycerol dehydrogenase GldA" evidence="3">
    <location>
        <begin position="10"/>
        <end position="177"/>
    </location>
</feature>
<sequence>MSSICKHVAPEIIFGRGALSQVGESAVRLGANKVFIVSDQGVVNAGWVERVLSYLKAAGLQYEIFSSVTSNPKHTEITEGLKRYLESECDSIMAVGGGSPTDVAKSIATMATNGGVIQDFEGINKITKPLPPMLAVPTTAGAGSEVTQFAIIVDKERKLKMAIISKSLVPDIAIIDPEVLQTKSARLTAATGIDALSHAIEAYVSLAATPLTEVHSLSALRLIAQNLRESVACRTNMEAKTSMAMASLQAGIAFSNAILGAAHAMVHQVDGFLDTHHGESNACILPYVMEFNLIACPGKFKQIAEALGEDVTGLSTWAAAKKAIKAVRALVSDVGLAEGLAELGMKEEYIPSFSRNALKDACLVTNPRDADENDIAEIYRMAM</sequence>
<dbReference type="CDD" id="cd17814">
    <property type="entry name" value="Fe-ADH-like"/>
    <property type="match status" value="1"/>
</dbReference>
<evidence type="ECO:0000256" key="2">
    <source>
        <dbReference type="ARBA" id="ARBA00023002"/>
    </source>
</evidence>
<dbReference type="Gene3D" id="3.40.50.1970">
    <property type="match status" value="1"/>
</dbReference>
<dbReference type="FunFam" id="3.40.50.1970:FF:000003">
    <property type="entry name" value="Alcohol dehydrogenase, iron-containing"/>
    <property type="match status" value="1"/>
</dbReference>
<dbReference type="Pfam" id="PF25137">
    <property type="entry name" value="ADH_Fe_C"/>
    <property type="match status" value="1"/>
</dbReference>
<dbReference type="GO" id="GO:0004022">
    <property type="term" value="F:alcohol dehydrogenase (NAD+) activity"/>
    <property type="evidence" value="ECO:0007669"/>
    <property type="project" value="TreeGrafter"/>
</dbReference>
<dbReference type="PANTHER" id="PTHR11496">
    <property type="entry name" value="ALCOHOL DEHYDROGENASE"/>
    <property type="match status" value="1"/>
</dbReference>
<comment type="similarity">
    <text evidence="1">Belongs to the iron-containing alcohol dehydrogenase family.</text>
</comment>
<evidence type="ECO:0000313" key="5">
    <source>
        <dbReference type="EMBL" id="BAF60822.1"/>
    </source>
</evidence>
<reference evidence="6" key="1">
    <citation type="journal article" date="2008" name="Genome Res.">
        <title>The genome of Pelotomaculum thermopropionicum reveals niche-associated evolution in anaerobic microbiota.</title>
        <authorList>
            <person name="Kosaka T."/>
            <person name="Kato S."/>
            <person name="Shimoyama T."/>
            <person name="Ishii S."/>
            <person name="Abe T."/>
            <person name="Watanabe K."/>
        </authorList>
    </citation>
    <scope>NUCLEOTIDE SEQUENCE [LARGE SCALE GENOMIC DNA]</scope>
    <source>
        <strain evidence="6">DSM 13744 / JCM 10971 / SI</strain>
    </source>
</reference>
<dbReference type="EMBL" id="AP009389">
    <property type="protein sequence ID" value="BAF60822.1"/>
    <property type="molecule type" value="Genomic_DNA"/>
</dbReference>
<name>A5CYX5_PELTS</name>
<gene>
    <name evidence="5" type="primary">EutG</name>
    <name evidence="5" type="ordered locus">PTH_2641</name>
</gene>
<dbReference type="Pfam" id="PF00465">
    <property type="entry name" value="Fe-ADH"/>
    <property type="match status" value="1"/>
</dbReference>
<dbReference type="FunFam" id="1.20.1090.10:FF:000001">
    <property type="entry name" value="Aldehyde-alcohol dehydrogenase"/>
    <property type="match status" value="1"/>
</dbReference>
<dbReference type="Gene3D" id="1.20.1090.10">
    <property type="entry name" value="Dehydroquinate synthase-like - alpha domain"/>
    <property type="match status" value="1"/>
</dbReference>
<dbReference type="InterPro" id="IPR039697">
    <property type="entry name" value="Alcohol_dehydrogenase_Fe"/>
</dbReference>
<dbReference type="STRING" id="370438.PTH_2641"/>
<dbReference type="HOGENOM" id="CLU_007207_0_0_9"/>
<organism evidence="5 6">
    <name type="scientific">Pelotomaculum thermopropionicum (strain DSM 13744 / JCM 10971 / SI)</name>
    <dbReference type="NCBI Taxonomy" id="370438"/>
    <lineage>
        <taxon>Bacteria</taxon>
        <taxon>Bacillati</taxon>
        <taxon>Bacillota</taxon>
        <taxon>Clostridia</taxon>
        <taxon>Eubacteriales</taxon>
        <taxon>Desulfotomaculaceae</taxon>
        <taxon>Pelotomaculum</taxon>
    </lineage>
</organism>
<proteinExistence type="inferred from homology"/>
<dbReference type="Proteomes" id="UP000006556">
    <property type="component" value="Chromosome"/>
</dbReference>
<dbReference type="KEGG" id="pth:PTH_2641"/>
<evidence type="ECO:0000313" key="6">
    <source>
        <dbReference type="Proteomes" id="UP000006556"/>
    </source>
</evidence>
<dbReference type="eggNOG" id="COG1454">
    <property type="taxonomic scope" value="Bacteria"/>
</dbReference>
<protein>
    <submittedName>
        <fullName evidence="5">Alcohol dehydrogenase</fullName>
    </submittedName>
</protein>
<accession>A5CYX5</accession>
<dbReference type="SUPFAM" id="SSF56796">
    <property type="entry name" value="Dehydroquinate synthase-like"/>
    <property type="match status" value="1"/>
</dbReference>
<dbReference type="AlphaFoldDB" id="A5CYX5"/>
<dbReference type="GO" id="GO:0046872">
    <property type="term" value="F:metal ion binding"/>
    <property type="evidence" value="ECO:0007669"/>
    <property type="project" value="InterPro"/>
</dbReference>
<keyword evidence="6" id="KW-1185">Reference proteome</keyword>
<feature type="domain" description="Fe-containing alcohol dehydrogenase-like C-terminal" evidence="4">
    <location>
        <begin position="188"/>
        <end position="383"/>
    </location>
</feature>
<dbReference type="InterPro" id="IPR056798">
    <property type="entry name" value="ADH_Fe_C"/>
</dbReference>
<evidence type="ECO:0000259" key="3">
    <source>
        <dbReference type="Pfam" id="PF00465"/>
    </source>
</evidence>
<keyword evidence="2" id="KW-0560">Oxidoreductase</keyword>